<keyword evidence="7" id="KW-0328">Glycosyltransferase</keyword>
<feature type="transmembrane region" description="Helical" evidence="15">
    <location>
        <begin position="355"/>
        <end position="378"/>
    </location>
</feature>
<evidence type="ECO:0000256" key="1">
    <source>
        <dbReference type="ARBA" id="ARBA00004141"/>
    </source>
</evidence>
<dbReference type="GO" id="GO:0006679">
    <property type="term" value="P:glucosylceramide biosynthetic process"/>
    <property type="evidence" value="ECO:0007669"/>
    <property type="project" value="TreeGrafter"/>
</dbReference>
<evidence type="ECO:0000256" key="2">
    <source>
        <dbReference type="ARBA" id="ARBA00004760"/>
    </source>
</evidence>
<dbReference type="GO" id="GO:0016020">
    <property type="term" value="C:membrane"/>
    <property type="evidence" value="ECO:0007669"/>
    <property type="project" value="UniProtKB-SubCell"/>
</dbReference>
<keyword evidence="11 15" id="KW-0472">Membrane</keyword>
<organism evidence="16 17">
    <name type="scientific">Claviceps pusilla</name>
    <dbReference type="NCBI Taxonomy" id="123648"/>
    <lineage>
        <taxon>Eukaryota</taxon>
        <taxon>Fungi</taxon>
        <taxon>Dikarya</taxon>
        <taxon>Ascomycota</taxon>
        <taxon>Pezizomycotina</taxon>
        <taxon>Sordariomycetes</taxon>
        <taxon>Hypocreomycetidae</taxon>
        <taxon>Hypocreales</taxon>
        <taxon>Clavicipitaceae</taxon>
        <taxon>Claviceps</taxon>
    </lineage>
</organism>
<evidence type="ECO:0000256" key="8">
    <source>
        <dbReference type="ARBA" id="ARBA00022679"/>
    </source>
</evidence>
<accession>A0A9P7N593</accession>
<comment type="pathway">
    <text evidence="2">Lipid metabolism; sphingolipid metabolism.</text>
</comment>
<keyword evidence="9 15" id="KW-0812">Transmembrane</keyword>
<dbReference type="OrthoDB" id="1483400at2759"/>
<evidence type="ECO:0000256" key="9">
    <source>
        <dbReference type="ARBA" id="ARBA00022692"/>
    </source>
</evidence>
<dbReference type="Pfam" id="PF13506">
    <property type="entry name" value="Glyco_transf_21"/>
    <property type="match status" value="1"/>
</dbReference>
<dbReference type="AlphaFoldDB" id="A0A9P7N593"/>
<evidence type="ECO:0000313" key="16">
    <source>
        <dbReference type="EMBL" id="KAG5995190.1"/>
    </source>
</evidence>
<feature type="transmembrane region" description="Helical" evidence="15">
    <location>
        <begin position="6"/>
        <end position="31"/>
    </location>
</feature>
<dbReference type="Gene3D" id="3.90.550.10">
    <property type="entry name" value="Spore Coat Polysaccharide Biosynthesis Protein SpsA, Chain A"/>
    <property type="match status" value="1"/>
</dbReference>
<reference evidence="16" key="1">
    <citation type="journal article" date="2020" name="bioRxiv">
        <title>Whole genome comparisons of ergot fungi reveals the divergence and evolution of species within the genus Claviceps are the result of varying mechanisms driving genome evolution and host range expansion.</title>
        <authorList>
            <person name="Wyka S.A."/>
            <person name="Mondo S.J."/>
            <person name="Liu M."/>
            <person name="Dettman J."/>
            <person name="Nalam V."/>
            <person name="Broders K.D."/>
        </authorList>
    </citation>
    <scope>NUCLEOTIDE SEQUENCE</scope>
    <source>
        <strain evidence="16">CCC 602</strain>
    </source>
</reference>
<evidence type="ECO:0000256" key="14">
    <source>
        <dbReference type="ARBA" id="ARBA00032575"/>
    </source>
</evidence>
<dbReference type="Proteomes" id="UP000748025">
    <property type="component" value="Unassembled WGS sequence"/>
</dbReference>
<dbReference type="PANTHER" id="PTHR12726">
    <property type="entry name" value="CERAMIDE GLUCOSYLTRANSFERASE"/>
    <property type="match status" value="1"/>
</dbReference>
<dbReference type="GO" id="GO:0008120">
    <property type="term" value="F:ceramide glucosyltransferase activity"/>
    <property type="evidence" value="ECO:0007669"/>
    <property type="project" value="UniProtKB-EC"/>
</dbReference>
<evidence type="ECO:0000256" key="6">
    <source>
        <dbReference type="ARBA" id="ARBA00019988"/>
    </source>
</evidence>
<evidence type="ECO:0000256" key="11">
    <source>
        <dbReference type="ARBA" id="ARBA00023136"/>
    </source>
</evidence>
<evidence type="ECO:0000256" key="4">
    <source>
        <dbReference type="ARBA" id="ARBA00006739"/>
    </source>
</evidence>
<comment type="caution">
    <text evidence="16">The sequence shown here is derived from an EMBL/GenBank/DDBJ whole genome shotgun (WGS) entry which is preliminary data.</text>
</comment>
<evidence type="ECO:0000256" key="10">
    <source>
        <dbReference type="ARBA" id="ARBA00022989"/>
    </source>
</evidence>
<sequence>MLPLVEIIAAISLVWVFAVVLVQSIGVAAIFRYFSKPTLPSVSPTLDKNAPSVTIIRPVKGLEPQLYECIASTFRQSYPRDKISIRLCVEDETDAAYPVLQQLVRDFPEHDAQVLVETSDPILPDNMGPNPKIRNISRAYREAKGELVWIVDCNVWVAKGVLGRMVDKLMGFAPAGQTSQAQPYKFVHQMPIVVDIADYGRSRVGAKSSPPDMADEDLGDDGLLTKIVRQGGGRLDEMFFATSHAKFYGAINSVGVAPCIVGKSNMFRKAHLDQATTPSTNPILSKTDNKGIGIDHFSSYICEDHLIGELLWRTNIPGYLNHGLVWGDLVVQPLKSMSVMSYAARRVRWLRARKFTVLVATLVEPGVESLLCCAYLAFALTTISWFHETLAIPQTWSTMGFIWLVAVASWMFLDWRTSQLLHSGLSFHCDSDTPRFARGTCHAGGMPRRNFLEWFLAWLGREVMALPIWVWAVLCGANVQWRGKMFRVDMDSSVVELDDGCTARKPLRAPAAERVRQSSKDRQD</sequence>
<dbReference type="EC" id="2.4.1.80" evidence="5"/>
<dbReference type="EMBL" id="SRPW01002164">
    <property type="protein sequence ID" value="KAG5995190.1"/>
    <property type="molecule type" value="Genomic_DNA"/>
</dbReference>
<comment type="subcellular location">
    <subcellularLocation>
        <location evidence="1">Membrane</location>
        <topology evidence="1">Multi-pass membrane protein</topology>
    </subcellularLocation>
</comment>
<keyword evidence="17" id="KW-1185">Reference proteome</keyword>
<evidence type="ECO:0000256" key="12">
    <source>
        <dbReference type="ARBA" id="ARBA00031017"/>
    </source>
</evidence>
<dbReference type="PANTHER" id="PTHR12726:SF0">
    <property type="entry name" value="CERAMIDE GLUCOSYLTRANSFERASE"/>
    <property type="match status" value="1"/>
</dbReference>
<evidence type="ECO:0000256" key="13">
    <source>
        <dbReference type="ARBA" id="ARBA00031543"/>
    </source>
</evidence>
<evidence type="ECO:0000256" key="3">
    <source>
        <dbReference type="ARBA" id="ARBA00004991"/>
    </source>
</evidence>
<comment type="pathway">
    <text evidence="3">Sphingolipid metabolism.</text>
</comment>
<protein>
    <recommendedName>
        <fullName evidence="6">Ceramide glucosyltransferase</fullName>
        <ecNumber evidence="5">2.4.1.80</ecNumber>
    </recommendedName>
    <alternativeName>
        <fullName evidence="13">Glucosylceramide synthase</fullName>
    </alternativeName>
    <alternativeName>
        <fullName evidence="14">UDP-glucose ceramide glucosyltransferase</fullName>
    </alternativeName>
    <alternativeName>
        <fullName evidence="12">UDP-glucose:N-acylsphingosine D-glucosyltransferase</fullName>
    </alternativeName>
</protein>
<proteinExistence type="inferred from homology"/>
<evidence type="ECO:0000256" key="7">
    <source>
        <dbReference type="ARBA" id="ARBA00022676"/>
    </source>
</evidence>
<keyword evidence="10 15" id="KW-1133">Transmembrane helix</keyword>
<gene>
    <name evidence="16" type="ORF">E4U43_003095</name>
</gene>
<dbReference type="InterPro" id="IPR025993">
    <property type="entry name" value="Ceramide_glucosylTrfase"/>
</dbReference>
<evidence type="ECO:0000256" key="15">
    <source>
        <dbReference type="SAM" id="Phobius"/>
    </source>
</evidence>
<dbReference type="SUPFAM" id="SSF53448">
    <property type="entry name" value="Nucleotide-diphospho-sugar transferases"/>
    <property type="match status" value="1"/>
</dbReference>
<keyword evidence="8" id="KW-0808">Transferase</keyword>
<name>A0A9P7N593_9HYPO</name>
<dbReference type="InterPro" id="IPR029044">
    <property type="entry name" value="Nucleotide-diphossugar_trans"/>
</dbReference>
<evidence type="ECO:0000256" key="5">
    <source>
        <dbReference type="ARBA" id="ARBA00012699"/>
    </source>
</evidence>
<evidence type="ECO:0000313" key="17">
    <source>
        <dbReference type="Proteomes" id="UP000748025"/>
    </source>
</evidence>
<comment type="similarity">
    <text evidence="4">Belongs to the glycosyltransferase 2 family.</text>
</comment>
<feature type="transmembrane region" description="Helical" evidence="15">
    <location>
        <begin position="390"/>
        <end position="413"/>
    </location>
</feature>